<gene>
    <name evidence="1" type="ORF">PoB_003155200</name>
</gene>
<dbReference type="EMBL" id="BLXT01003746">
    <property type="protein sequence ID" value="GFO05047.1"/>
    <property type="molecule type" value="Genomic_DNA"/>
</dbReference>
<evidence type="ECO:0000313" key="2">
    <source>
        <dbReference type="Proteomes" id="UP000735302"/>
    </source>
</evidence>
<protein>
    <submittedName>
        <fullName evidence="1">Uncharacterized protein</fullName>
    </submittedName>
</protein>
<accession>A0AAV4ACP3</accession>
<comment type="caution">
    <text evidence="1">The sequence shown here is derived from an EMBL/GenBank/DDBJ whole genome shotgun (WGS) entry which is preliminary data.</text>
</comment>
<keyword evidence="2" id="KW-1185">Reference proteome</keyword>
<dbReference type="AlphaFoldDB" id="A0AAV4ACP3"/>
<organism evidence="1 2">
    <name type="scientific">Plakobranchus ocellatus</name>
    <dbReference type="NCBI Taxonomy" id="259542"/>
    <lineage>
        <taxon>Eukaryota</taxon>
        <taxon>Metazoa</taxon>
        <taxon>Spiralia</taxon>
        <taxon>Lophotrochozoa</taxon>
        <taxon>Mollusca</taxon>
        <taxon>Gastropoda</taxon>
        <taxon>Heterobranchia</taxon>
        <taxon>Euthyneura</taxon>
        <taxon>Panpulmonata</taxon>
        <taxon>Sacoglossa</taxon>
        <taxon>Placobranchoidea</taxon>
        <taxon>Plakobranchidae</taxon>
        <taxon>Plakobranchus</taxon>
    </lineage>
</organism>
<name>A0AAV4ACP3_9GAST</name>
<evidence type="ECO:0000313" key="1">
    <source>
        <dbReference type="EMBL" id="GFO05047.1"/>
    </source>
</evidence>
<dbReference type="Proteomes" id="UP000735302">
    <property type="component" value="Unassembled WGS sequence"/>
</dbReference>
<proteinExistence type="predicted"/>
<reference evidence="1 2" key="1">
    <citation type="journal article" date="2021" name="Elife">
        <title>Chloroplast acquisition without the gene transfer in kleptoplastic sea slugs, Plakobranchus ocellatus.</title>
        <authorList>
            <person name="Maeda T."/>
            <person name="Takahashi S."/>
            <person name="Yoshida T."/>
            <person name="Shimamura S."/>
            <person name="Takaki Y."/>
            <person name="Nagai Y."/>
            <person name="Toyoda A."/>
            <person name="Suzuki Y."/>
            <person name="Arimoto A."/>
            <person name="Ishii H."/>
            <person name="Satoh N."/>
            <person name="Nishiyama T."/>
            <person name="Hasebe M."/>
            <person name="Maruyama T."/>
            <person name="Minagawa J."/>
            <person name="Obokata J."/>
            <person name="Shigenobu S."/>
        </authorList>
    </citation>
    <scope>NUCLEOTIDE SEQUENCE [LARGE SCALE GENOMIC DNA]</scope>
</reference>
<sequence>MSLRLILVRIKSKKGIRRFGTKLQAICIQLHAQQKDLRLFSPCSAEKIGGLEPKPVTKEIPAALKTGSLASDPPTHTFCNKF</sequence>